<dbReference type="RefSeq" id="WP_144249205.1">
    <property type="nucleotide sequence ID" value="NZ_VLPK01000003.1"/>
</dbReference>
<protein>
    <submittedName>
        <fullName evidence="1">DUF3822 family protein</fullName>
    </submittedName>
</protein>
<proteinExistence type="predicted"/>
<dbReference type="OrthoDB" id="765136at2"/>
<dbReference type="CDD" id="cd24013">
    <property type="entry name" value="ASKHA_ATPase_BT3980-like"/>
    <property type="match status" value="1"/>
</dbReference>
<evidence type="ECO:0000313" key="1">
    <source>
        <dbReference type="EMBL" id="TSJ39167.1"/>
    </source>
</evidence>
<dbReference type="Proteomes" id="UP000318733">
    <property type="component" value="Unassembled WGS sequence"/>
</dbReference>
<dbReference type="InterPro" id="IPR024213">
    <property type="entry name" value="DUF3822"/>
</dbReference>
<dbReference type="AlphaFoldDB" id="A0A556MGX7"/>
<keyword evidence="2" id="KW-1185">Reference proteome</keyword>
<name>A0A556MGX7_9SPHI</name>
<dbReference type="Pfam" id="PF12864">
    <property type="entry name" value="DUF3822"/>
    <property type="match status" value="1"/>
</dbReference>
<sequence length="269" mass="30145">MSEQNTFRDLSFDLNRSAYYRLLLQIDSNSFSYAITYEKELVALGTDYGLSELSDPQDLAEELAVNYKEIIIGLKGSGFTLVPAPLFNEDQIANYALLLDVKSNEKVLAQRLDKQNFIIYKVDEKTVAAVQHFGLDKIVYSGKGLIAAIAQASPLNNQLYLYAENGKVDFLYFKDNNIRFYNSFEFTDENDIAYFSAFVSEELGLSPNQVNLKLSGNIASEGKYNALLSRFFESVSSFDPQILELPGHINSKQILNLAALTLCVSSEVL</sequence>
<organism evidence="1 2">
    <name type="scientific">Mucilaginibacter corticis</name>
    <dbReference type="NCBI Taxonomy" id="2597670"/>
    <lineage>
        <taxon>Bacteria</taxon>
        <taxon>Pseudomonadati</taxon>
        <taxon>Bacteroidota</taxon>
        <taxon>Sphingobacteriia</taxon>
        <taxon>Sphingobacteriales</taxon>
        <taxon>Sphingobacteriaceae</taxon>
        <taxon>Mucilaginibacter</taxon>
    </lineage>
</organism>
<evidence type="ECO:0000313" key="2">
    <source>
        <dbReference type="Proteomes" id="UP000318733"/>
    </source>
</evidence>
<reference evidence="1 2" key="1">
    <citation type="submission" date="2019-07" db="EMBL/GenBank/DDBJ databases">
        <authorList>
            <person name="Huq M.A."/>
        </authorList>
    </citation>
    <scope>NUCLEOTIDE SEQUENCE [LARGE SCALE GENOMIC DNA]</scope>
    <source>
        <strain evidence="1 2">MAH-19</strain>
    </source>
</reference>
<comment type="caution">
    <text evidence="1">The sequence shown here is derived from an EMBL/GenBank/DDBJ whole genome shotgun (WGS) entry which is preliminary data.</text>
</comment>
<accession>A0A556MGX7</accession>
<dbReference type="Gene3D" id="3.30.420.250">
    <property type="match status" value="1"/>
</dbReference>
<gene>
    <name evidence="1" type="ORF">FO440_15495</name>
</gene>
<dbReference type="Gene3D" id="3.30.420.260">
    <property type="match status" value="1"/>
</dbReference>
<dbReference type="EMBL" id="VLPK01000003">
    <property type="protein sequence ID" value="TSJ39167.1"/>
    <property type="molecule type" value="Genomic_DNA"/>
</dbReference>